<dbReference type="Proteomes" id="UP000035740">
    <property type="component" value="Unassembled WGS sequence"/>
</dbReference>
<gene>
    <name evidence="1" type="ORF">BVRB_032550</name>
</gene>
<sequence length="208" mass="22426">SRSIQLADRGRRCLGAVDISPNIKTASVLFQQENGSYSLLSSETDIAEPELVSVPCFQSFLDAPDPSSSRTTGSGGGECVAWTYRDVTIFERSKCVSSVPIQGSASSKDFVRDIAKSTSGMASEDPKSFSIAIEPDITPGHCVVAIRVLVDRSPASQSIKITLPALKRSIDISVASGSPKRYYDIVLSRFESAQITSLRDRVEVRCQS</sequence>
<protein>
    <submittedName>
        <fullName evidence="1">Uncharacterized protein</fullName>
    </submittedName>
</protein>
<organism evidence="1 2">
    <name type="scientific">Beta vulgaris subsp. vulgaris</name>
    <name type="common">Beet</name>
    <dbReference type="NCBI Taxonomy" id="3555"/>
    <lineage>
        <taxon>Eukaryota</taxon>
        <taxon>Viridiplantae</taxon>
        <taxon>Streptophyta</taxon>
        <taxon>Embryophyta</taxon>
        <taxon>Tracheophyta</taxon>
        <taxon>Spermatophyta</taxon>
        <taxon>Magnoliopsida</taxon>
        <taxon>eudicotyledons</taxon>
        <taxon>Gunneridae</taxon>
        <taxon>Pentapetalae</taxon>
        <taxon>Caryophyllales</taxon>
        <taxon>Chenopodiaceae</taxon>
        <taxon>Betoideae</taxon>
        <taxon>Beta</taxon>
    </lineage>
</organism>
<accession>A0A0J8B0B1</accession>
<evidence type="ECO:0000313" key="1">
    <source>
        <dbReference type="EMBL" id="KMS93332.1"/>
    </source>
</evidence>
<name>A0A0J8B0B1_BETVV</name>
<feature type="non-terminal residue" evidence="1">
    <location>
        <position position="1"/>
    </location>
</feature>
<evidence type="ECO:0000313" key="2">
    <source>
        <dbReference type="Proteomes" id="UP000035740"/>
    </source>
</evidence>
<keyword evidence="2" id="KW-1185">Reference proteome</keyword>
<dbReference type="Gramene" id="KMS93332">
    <property type="protein sequence ID" value="KMS93332"/>
    <property type="gene ID" value="BVRB_032550"/>
</dbReference>
<proteinExistence type="predicted"/>
<feature type="non-terminal residue" evidence="1">
    <location>
        <position position="208"/>
    </location>
</feature>
<reference evidence="1 2" key="1">
    <citation type="journal article" date="2014" name="Nature">
        <title>The genome of the recently domesticated crop plant sugar beet (Beta vulgaris).</title>
        <authorList>
            <person name="Dohm J.C."/>
            <person name="Minoche A.E."/>
            <person name="Holtgrawe D."/>
            <person name="Capella-Gutierrez S."/>
            <person name="Zakrzewski F."/>
            <person name="Tafer H."/>
            <person name="Rupp O."/>
            <person name="Sorensen T.R."/>
            <person name="Stracke R."/>
            <person name="Reinhardt R."/>
            <person name="Goesmann A."/>
            <person name="Kraft T."/>
            <person name="Schulz B."/>
            <person name="Stadler P.F."/>
            <person name="Schmidt T."/>
            <person name="Gabaldon T."/>
            <person name="Lehrach H."/>
            <person name="Weisshaar B."/>
            <person name="Himmelbauer H."/>
        </authorList>
    </citation>
    <scope>NUCLEOTIDE SEQUENCE [LARGE SCALE GENOMIC DNA]</scope>
    <source>
        <tissue evidence="1">Taproot</tissue>
    </source>
</reference>
<dbReference type="EMBL" id="KQ103912">
    <property type="protein sequence ID" value="KMS93332.1"/>
    <property type="molecule type" value="Genomic_DNA"/>
</dbReference>
<dbReference type="AlphaFoldDB" id="A0A0J8B0B1"/>